<keyword evidence="5 10" id="KW-0418">Kinase</keyword>
<dbReference type="InterPro" id="IPR051420">
    <property type="entry name" value="Ser_Thr_Kinases_DiverseReg"/>
</dbReference>
<evidence type="ECO:0000256" key="3">
    <source>
        <dbReference type="ARBA" id="ARBA00022679"/>
    </source>
</evidence>
<dbReference type="GO" id="GO:0004674">
    <property type="term" value="F:protein serine/threonine kinase activity"/>
    <property type="evidence" value="ECO:0007669"/>
    <property type="project" value="UniProtKB-KW"/>
</dbReference>
<organism evidence="10 11">
    <name type="scientific">Trifolium medium</name>
    <dbReference type="NCBI Taxonomy" id="97028"/>
    <lineage>
        <taxon>Eukaryota</taxon>
        <taxon>Viridiplantae</taxon>
        <taxon>Streptophyta</taxon>
        <taxon>Embryophyta</taxon>
        <taxon>Tracheophyta</taxon>
        <taxon>Spermatophyta</taxon>
        <taxon>Magnoliopsida</taxon>
        <taxon>eudicotyledons</taxon>
        <taxon>Gunneridae</taxon>
        <taxon>Pentapetalae</taxon>
        <taxon>rosids</taxon>
        <taxon>fabids</taxon>
        <taxon>Fabales</taxon>
        <taxon>Fabaceae</taxon>
        <taxon>Papilionoideae</taxon>
        <taxon>50 kb inversion clade</taxon>
        <taxon>NPAAA clade</taxon>
        <taxon>Hologalegina</taxon>
        <taxon>IRL clade</taxon>
        <taxon>Trifolieae</taxon>
        <taxon>Trifolium</taxon>
    </lineage>
</organism>
<comment type="caution">
    <text evidence="10">The sequence shown here is derived from an EMBL/GenBank/DDBJ whole genome shotgun (WGS) entry which is preliminary data.</text>
</comment>
<dbReference type="PANTHER" id="PTHR48005:SF70">
    <property type="entry name" value="MDIS1-INTERACTING RECEPTOR LIKE KINASE 2-LIKE"/>
    <property type="match status" value="1"/>
</dbReference>
<accession>A0A392SD25</accession>
<dbReference type="AlphaFoldDB" id="A0A392SD25"/>
<dbReference type="Gene3D" id="3.30.200.20">
    <property type="entry name" value="Phosphorylase Kinase, domain 1"/>
    <property type="match status" value="1"/>
</dbReference>
<evidence type="ECO:0000256" key="2">
    <source>
        <dbReference type="ARBA" id="ARBA00022527"/>
    </source>
</evidence>
<evidence type="ECO:0000313" key="11">
    <source>
        <dbReference type="Proteomes" id="UP000265520"/>
    </source>
</evidence>
<dbReference type="EC" id="2.7.11.1" evidence="1"/>
<evidence type="ECO:0000256" key="7">
    <source>
        <dbReference type="ARBA" id="ARBA00047899"/>
    </source>
</evidence>
<dbReference type="PROSITE" id="PS00107">
    <property type="entry name" value="PROTEIN_KINASE_ATP"/>
    <property type="match status" value="1"/>
</dbReference>
<reference evidence="10 11" key="1">
    <citation type="journal article" date="2018" name="Front. Plant Sci.">
        <title>Red Clover (Trifolium pratense) and Zigzag Clover (T. medium) - A Picture of Genomic Similarities and Differences.</title>
        <authorList>
            <person name="Dluhosova J."/>
            <person name="Istvanek J."/>
            <person name="Nedelnik J."/>
            <person name="Repkova J."/>
        </authorList>
    </citation>
    <scope>NUCLEOTIDE SEQUENCE [LARGE SCALE GENOMIC DNA]</scope>
    <source>
        <strain evidence="11">cv. 10/8</strain>
        <tissue evidence="10">Leaf</tissue>
    </source>
</reference>
<evidence type="ECO:0000256" key="6">
    <source>
        <dbReference type="ARBA" id="ARBA00022840"/>
    </source>
</evidence>
<proteinExistence type="predicted"/>
<keyword evidence="4 9" id="KW-0547">Nucleotide-binding</keyword>
<keyword evidence="3" id="KW-0808">Transferase</keyword>
<feature type="binding site" evidence="9">
    <location>
        <position position="42"/>
    </location>
    <ligand>
        <name>ATP</name>
        <dbReference type="ChEBI" id="CHEBI:30616"/>
    </ligand>
</feature>
<keyword evidence="6 9" id="KW-0067">ATP-binding</keyword>
<feature type="non-terminal residue" evidence="10">
    <location>
        <position position="58"/>
    </location>
</feature>
<dbReference type="InterPro" id="IPR011009">
    <property type="entry name" value="Kinase-like_dom_sf"/>
</dbReference>
<dbReference type="InterPro" id="IPR017441">
    <property type="entry name" value="Protein_kinase_ATP_BS"/>
</dbReference>
<dbReference type="Proteomes" id="UP000265520">
    <property type="component" value="Unassembled WGS sequence"/>
</dbReference>
<comment type="catalytic activity">
    <reaction evidence="7">
        <text>L-threonyl-[protein] + ATP = O-phospho-L-threonyl-[protein] + ADP + H(+)</text>
        <dbReference type="Rhea" id="RHEA:46608"/>
        <dbReference type="Rhea" id="RHEA-COMP:11060"/>
        <dbReference type="Rhea" id="RHEA-COMP:11605"/>
        <dbReference type="ChEBI" id="CHEBI:15378"/>
        <dbReference type="ChEBI" id="CHEBI:30013"/>
        <dbReference type="ChEBI" id="CHEBI:30616"/>
        <dbReference type="ChEBI" id="CHEBI:61977"/>
        <dbReference type="ChEBI" id="CHEBI:456216"/>
        <dbReference type="EC" id="2.7.11.1"/>
    </reaction>
</comment>
<protein>
    <recommendedName>
        <fullName evidence="1">non-specific serine/threonine protein kinase</fullName>
        <ecNumber evidence="1">2.7.11.1</ecNumber>
    </recommendedName>
</protein>
<dbReference type="PANTHER" id="PTHR48005">
    <property type="entry name" value="LEUCINE RICH REPEAT KINASE 2"/>
    <property type="match status" value="1"/>
</dbReference>
<keyword evidence="11" id="KW-1185">Reference proteome</keyword>
<evidence type="ECO:0000313" key="10">
    <source>
        <dbReference type="EMBL" id="MCI46327.1"/>
    </source>
</evidence>
<evidence type="ECO:0000256" key="1">
    <source>
        <dbReference type="ARBA" id="ARBA00012513"/>
    </source>
</evidence>
<evidence type="ECO:0000256" key="8">
    <source>
        <dbReference type="ARBA" id="ARBA00048679"/>
    </source>
</evidence>
<keyword evidence="2" id="KW-0723">Serine/threonine-protein kinase</keyword>
<dbReference type="GO" id="GO:0005524">
    <property type="term" value="F:ATP binding"/>
    <property type="evidence" value="ECO:0007669"/>
    <property type="project" value="UniProtKB-UniRule"/>
</dbReference>
<sequence>MVYENIIDATEEFDKKHLIGVGGHGSVYKAELSTGQVIAVKKLHSLQNGEMSNMKAFA</sequence>
<comment type="catalytic activity">
    <reaction evidence="8">
        <text>L-seryl-[protein] + ATP = O-phospho-L-seryl-[protein] + ADP + H(+)</text>
        <dbReference type="Rhea" id="RHEA:17989"/>
        <dbReference type="Rhea" id="RHEA-COMP:9863"/>
        <dbReference type="Rhea" id="RHEA-COMP:11604"/>
        <dbReference type="ChEBI" id="CHEBI:15378"/>
        <dbReference type="ChEBI" id="CHEBI:29999"/>
        <dbReference type="ChEBI" id="CHEBI:30616"/>
        <dbReference type="ChEBI" id="CHEBI:83421"/>
        <dbReference type="ChEBI" id="CHEBI:456216"/>
        <dbReference type="EC" id="2.7.11.1"/>
    </reaction>
</comment>
<name>A0A392SD25_9FABA</name>
<evidence type="ECO:0000256" key="5">
    <source>
        <dbReference type="ARBA" id="ARBA00022777"/>
    </source>
</evidence>
<dbReference type="EMBL" id="LXQA010355999">
    <property type="protein sequence ID" value="MCI46327.1"/>
    <property type="molecule type" value="Genomic_DNA"/>
</dbReference>
<dbReference type="SUPFAM" id="SSF56112">
    <property type="entry name" value="Protein kinase-like (PK-like)"/>
    <property type="match status" value="1"/>
</dbReference>
<evidence type="ECO:0000256" key="4">
    <source>
        <dbReference type="ARBA" id="ARBA00022741"/>
    </source>
</evidence>
<evidence type="ECO:0000256" key="9">
    <source>
        <dbReference type="PROSITE-ProRule" id="PRU10141"/>
    </source>
</evidence>